<evidence type="ECO:0000256" key="2">
    <source>
        <dbReference type="ARBA" id="ARBA00023079"/>
    </source>
</evidence>
<comment type="similarity">
    <text evidence="3">Belongs to the kynurenine formamidase family.</text>
</comment>
<feature type="active site" evidence="3">
    <location>
        <position position="288"/>
    </location>
</feature>
<dbReference type="UniPathway" id="UPA00333">
    <property type="reaction ID" value="UER00454"/>
</dbReference>
<proteinExistence type="inferred from homology"/>
<organism evidence="4 5">
    <name type="scientific">[Emmonsia] crescens</name>
    <dbReference type="NCBI Taxonomy" id="73230"/>
    <lineage>
        <taxon>Eukaryota</taxon>
        <taxon>Fungi</taxon>
        <taxon>Dikarya</taxon>
        <taxon>Ascomycota</taxon>
        <taxon>Pezizomycotina</taxon>
        <taxon>Eurotiomycetes</taxon>
        <taxon>Eurotiomycetidae</taxon>
        <taxon>Onygenales</taxon>
        <taxon>Ajellomycetaceae</taxon>
        <taxon>Emergomyces</taxon>
    </lineage>
</organism>
<keyword evidence="1 3" id="KW-0378">Hydrolase</keyword>
<dbReference type="InterPro" id="IPR050300">
    <property type="entry name" value="GDXG_lipolytic_enzyme"/>
</dbReference>
<dbReference type="GO" id="GO:0019441">
    <property type="term" value="P:L-tryptophan catabolic process to kynurenine"/>
    <property type="evidence" value="ECO:0007669"/>
    <property type="project" value="UniProtKB-UniRule"/>
</dbReference>
<feature type="active site" description="Nucleophile" evidence="3">
    <location>
        <position position="144"/>
    </location>
</feature>
<feature type="active site" evidence="3">
    <location>
        <position position="248"/>
    </location>
</feature>
<dbReference type="GO" id="GO:0004061">
    <property type="term" value="F:arylformamidase activity"/>
    <property type="evidence" value="ECO:0007669"/>
    <property type="project" value="UniProtKB-UniRule"/>
</dbReference>
<name>A0A0G2HPH8_9EURO</name>
<comment type="subunit">
    <text evidence="3">Homodimer.</text>
</comment>
<dbReference type="EMBL" id="LCZI01001730">
    <property type="protein sequence ID" value="KKZ57998.1"/>
    <property type="molecule type" value="Genomic_DNA"/>
</dbReference>
<comment type="pathway">
    <text evidence="3">Amino-acid degradation; L-tryptophan degradation via kynurenine pathway; L-kynurenine from L-tryptophan: step 2/2.</text>
</comment>
<accession>A0A0G2HPH8</accession>
<protein>
    <recommendedName>
        <fullName evidence="3">Kynurenine formamidase</fullName>
        <shortName evidence="3">KFA</shortName>
        <shortName evidence="3">KFase</shortName>
        <ecNumber evidence="3">3.5.1.9</ecNumber>
    </recommendedName>
    <alternativeName>
        <fullName evidence="3">Arylformamidase</fullName>
    </alternativeName>
    <alternativeName>
        <fullName evidence="3">N-formylkynurenine formamidase</fullName>
        <shortName evidence="3">FKF</shortName>
    </alternativeName>
</protein>
<dbReference type="VEuPathDB" id="FungiDB:EMCG_05550"/>
<comment type="function">
    <text evidence="3">Catalyzes the hydrolysis of N-formyl-L-kynurenine to L-kynurenine, the second step in the kynurenine pathway of tryptophan degradation. Kynurenine may be further oxidized to nicotinic acid, NAD(H) and NADP(H). Required for elimination of toxic metabolites.</text>
</comment>
<dbReference type="AlphaFoldDB" id="A0A0G2HPH8"/>
<sequence length="315" mass="34698">MTSLRGLEFLRESHRYGQESILQDISVYYPRPLSQTSSSSSVWIIYIHGGAWRDPEITSASLEPTLGALVSNYDPQILVGVAAFASIDYRLTAHPNFPQDLTATEPTDLRSATHPDHLNDVQNAIVYLQDKYGFGERYILVGHSCGATLAFQTVMGRVLNDGAKGNESPEAKIELPIAIVGVEGIYDLRSLRDTFKEYLIYQEFIEAAFGSDENIWDGASPAKVEGQAGIEGGWVNGRLAVLAHSEADELSDMGQLRAMAKMIERWKAADTQGPTRNFLLLDGLKGAHDEIWSKGDELAQVIAKTISELKQLENP</sequence>
<dbReference type="Proteomes" id="UP000034164">
    <property type="component" value="Unassembled WGS sequence"/>
</dbReference>
<evidence type="ECO:0000313" key="5">
    <source>
        <dbReference type="Proteomes" id="UP000034164"/>
    </source>
</evidence>
<dbReference type="PANTHER" id="PTHR48081">
    <property type="entry name" value="AB HYDROLASE SUPERFAMILY PROTEIN C4A8.06C"/>
    <property type="match status" value="1"/>
</dbReference>
<evidence type="ECO:0000256" key="1">
    <source>
        <dbReference type="ARBA" id="ARBA00022801"/>
    </source>
</evidence>
<dbReference type="SUPFAM" id="SSF53474">
    <property type="entry name" value="alpha/beta-Hydrolases"/>
    <property type="match status" value="1"/>
</dbReference>
<evidence type="ECO:0000313" key="4">
    <source>
        <dbReference type="EMBL" id="KKZ57998.1"/>
    </source>
</evidence>
<comment type="catalytic activity">
    <reaction evidence="3">
        <text>N-formyl-L-kynurenine + H2O = L-kynurenine + formate + H(+)</text>
        <dbReference type="Rhea" id="RHEA:13009"/>
        <dbReference type="ChEBI" id="CHEBI:15377"/>
        <dbReference type="ChEBI" id="CHEBI:15378"/>
        <dbReference type="ChEBI" id="CHEBI:15740"/>
        <dbReference type="ChEBI" id="CHEBI:57959"/>
        <dbReference type="ChEBI" id="CHEBI:58629"/>
        <dbReference type="EC" id="3.5.1.9"/>
    </reaction>
</comment>
<dbReference type="EC" id="3.5.1.9" evidence="3"/>
<dbReference type="GO" id="GO:0034354">
    <property type="term" value="P:'de novo' NAD+ biosynthetic process from L-tryptophan"/>
    <property type="evidence" value="ECO:0007669"/>
    <property type="project" value="UniProtKB-UniRule"/>
</dbReference>
<feature type="short sequence motif" description="HGGXW" evidence="3">
    <location>
        <begin position="48"/>
        <end position="52"/>
    </location>
</feature>
<dbReference type="InterPro" id="IPR027519">
    <property type="entry name" value="KFase_ver/fungi-typ"/>
</dbReference>
<dbReference type="OrthoDB" id="420264at2759"/>
<dbReference type="PANTHER" id="PTHR48081:SF33">
    <property type="entry name" value="KYNURENINE FORMAMIDASE"/>
    <property type="match status" value="1"/>
</dbReference>
<comment type="domain">
    <text evidence="3">The main chain amide nitrogen atoms of the second glycine and its adjacent residue in the HGGXW motif define the oxyanion hole, and stabilize the oxyanion that forms during the nucleophilic attack by the catalytic serine during substrate cleavage.</text>
</comment>
<comment type="caution">
    <text evidence="4">The sequence shown here is derived from an EMBL/GenBank/DDBJ whole genome shotgun (WGS) entry which is preliminary data.</text>
</comment>
<keyword evidence="2 3" id="KW-0823">Tryptophan catabolism</keyword>
<reference evidence="5" key="1">
    <citation type="journal article" date="2015" name="PLoS Genet.">
        <title>The dynamic genome and transcriptome of the human fungal pathogen Blastomyces and close relative Emmonsia.</title>
        <authorList>
            <person name="Munoz J.F."/>
            <person name="Gauthier G.M."/>
            <person name="Desjardins C.A."/>
            <person name="Gallo J.E."/>
            <person name="Holder J."/>
            <person name="Sullivan T.D."/>
            <person name="Marty A.J."/>
            <person name="Carmen J.C."/>
            <person name="Chen Z."/>
            <person name="Ding L."/>
            <person name="Gujja S."/>
            <person name="Magrini V."/>
            <person name="Misas E."/>
            <person name="Mitreva M."/>
            <person name="Priest M."/>
            <person name="Saif S."/>
            <person name="Whiston E.A."/>
            <person name="Young S."/>
            <person name="Zeng Q."/>
            <person name="Goldman W.E."/>
            <person name="Mardis E.R."/>
            <person name="Taylor J.W."/>
            <person name="McEwen J.G."/>
            <person name="Clay O.K."/>
            <person name="Klein B.S."/>
            <person name="Cuomo C.A."/>
        </authorList>
    </citation>
    <scope>NUCLEOTIDE SEQUENCE [LARGE SCALE GENOMIC DNA]</scope>
    <source>
        <strain evidence="5">UAMH 3008</strain>
    </source>
</reference>
<dbReference type="InterPro" id="IPR029058">
    <property type="entry name" value="AB_hydrolase_fold"/>
</dbReference>
<dbReference type="Gene3D" id="3.40.50.1820">
    <property type="entry name" value="alpha/beta hydrolase"/>
    <property type="match status" value="1"/>
</dbReference>
<dbReference type="ESTHER" id="9euro-a0a0g2hph8">
    <property type="family name" value="Kynurenine-formamidase"/>
</dbReference>
<evidence type="ECO:0000256" key="3">
    <source>
        <dbReference type="HAMAP-Rule" id="MF_03014"/>
    </source>
</evidence>
<gene>
    <name evidence="4" type="ORF">EMCG_05550</name>
</gene>
<dbReference type="HAMAP" id="MF_03014">
    <property type="entry name" value="KFase"/>
    <property type="match status" value="1"/>
</dbReference>